<reference evidence="1" key="1">
    <citation type="submission" date="2024-12" db="EMBL/GenBank/DDBJ databases">
        <authorList>
            <person name="Wu N."/>
        </authorList>
    </citation>
    <scope>NUCLEOTIDE SEQUENCE</scope>
    <source>
        <strain evidence="1">P15</strain>
    </source>
</reference>
<name>A0ACC7P4R8_9BACL</name>
<keyword evidence="2" id="KW-1185">Reference proteome</keyword>
<gene>
    <name evidence="1" type="ORF">ACI1P1_24195</name>
</gene>
<comment type="caution">
    <text evidence="1">The sequence shown here is derived from an EMBL/GenBank/DDBJ whole genome shotgun (WGS) entry which is preliminary data.</text>
</comment>
<sequence>MNTKQRKVMLALTLSYTVLILYFIFFAFGRADTLALDIGYTFLWVPDGFFRVPGLSDLLHPTLMDAVSLGNIAAFIPFGILIPLLYRTGFIRFMILFILSILVVETIQALTLLGSFDINDVIQNSSGAAIGFGAYRIGFRTNKLWTNIAAAGISALVLFMGIWGSFGIADKVFTKELAPFVAINDLQSSSEGSPPQGIRQDSFQISGQTVEPQLNVYSAEDKTTVTYTYSLGKREMYFILNYGIPDQVEPRGSLRVSADGQEYLSVSAEDQSEELGTSSIYLQEAKELTITLDGNMKMWDVGIREMKYAWN</sequence>
<protein>
    <submittedName>
        <fullName evidence="1">VanZ family protein</fullName>
    </submittedName>
</protein>
<accession>A0ACC7P4R8</accession>
<evidence type="ECO:0000313" key="2">
    <source>
        <dbReference type="Proteomes" id="UP001631969"/>
    </source>
</evidence>
<proteinExistence type="predicted"/>
<dbReference type="Proteomes" id="UP001631969">
    <property type="component" value="Unassembled WGS sequence"/>
</dbReference>
<dbReference type="EMBL" id="JBJURJ010000018">
    <property type="protein sequence ID" value="MFM9331400.1"/>
    <property type="molecule type" value="Genomic_DNA"/>
</dbReference>
<organism evidence="1 2">
    <name type="scientific">Paenibacillus mesotrionivorans</name>
    <dbReference type="NCBI Taxonomy" id="3160968"/>
    <lineage>
        <taxon>Bacteria</taxon>
        <taxon>Bacillati</taxon>
        <taxon>Bacillota</taxon>
        <taxon>Bacilli</taxon>
        <taxon>Bacillales</taxon>
        <taxon>Paenibacillaceae</taxon>
        <taxon>Paenibacillus</taxon>
    </lineage>
</organism>
<evidence type="ECO:0000313" key="1">
    <source>
        <dbReference type="EMBL" id="MFM9331400.1"/>
    </source>
</evidence>